<evidence type="ECO:0000256" key="1">
    <source>
        <dbReference type="SAM" id="MobiDB-lite"/>
    </source>
</evidence>
<protein>
    <submittedName>
        <fullName evidence="2">Uncharacterized protein</fullName>
    </submittedName>
</protein>
<feature type="compositionally biased region" description="Basic and acidic residues" evidence="1">
    <location>
        <begin position="29"/>
        <end position="46"/>
    </location>
</feature>
<keyword evidence="3" id="KW-1185">Reference proteome</keyword>
<gene>
    <name evidence="2" type="ORF">FRACA_350003</name>
</gene>
<name>A0A2I2KV85_9ACTN</name>
<dbReference type="AlphaFoldDB" id="A0A2I2KV85"/>
<reference evidence="2 3" key="1">
    <citation type="submission" date="2017-06" db="EMBL/GenBank/DDBJ databases">
        <authorList>
            <person name="Kim H.J."/>
            <person name="Triplett B.A."/>
        </authorList>
    </citation>
    <scope>NUCLEOTIDE SEQUENCE [LARGE SCALE GENOMIC DNA]</scope>
    <source>
        <strain evidence="2">FRACA_ARgP5</strain>
    </source>
</reference>
<evidence type="ECO:0000313" key="2">
    <source>
        <dbReference type="EMBL" id="SNQ49579.1"/>
    </source>
</evidence>
<feature type="compositionally biased region" description="Basic and acidic residues" evidence="1">
    <location>
        <begin position="54"/>
        <end position="68"/>
    </location>
</feature>
<evidence type="ECO:0000313" key="3">
    <source>
        <dbReference type="Proteomes" id="UP000234331"/>
    </source>
</evidence>
<feature type="compositionally biased region" description="Gly residues" evidence="1">
    <location>
        <begin position="11"/>
        <end position="20"/>
    </location>
</feature>
<feature type="region of interest" description="Disordered" evidence="1">
    <location>
        <begin position="1"/>
        <end position="71"/>
    </location>
</feature>
<dbReference type="Proteomes" id="UP000234331">
    <property type="component" value="Unassembled WGS sequence"/>
</dbReference>
<proteinExistence type="predicted"/>
<dbReference type="EMBL" id="FZMO01000279">
    <property type="protein sequence ID" value="SNQ49579.1"/>
    <property type="molecule type" value="Genomic_DNA"/>
</dbReference>
<organism evidence="2 3">
    <name type="scientific">Frankia canadensis</name>
    <dbReference type="NCBI Taxonomy" id="1836972"/>
    <lineage>
        <taxon>Bacteria</taxon>
        <taxon>Bacillati</taxon>
        <taxon>Actinomycetota</taxon>
        <taxon>Actinomycetes</taxon>
        <taxon>Frankiales</taxon>
        <taxon>Frankiaceae</taxon>
        <taxon>Frankia</taxon>
    </lineage>
</organism>
<sequence length="305" mass="31408">MLADRVDGRAGQMGEGGQGDPGQPALPRRIREGAVHGRPDRGDATDARVVQRAPQREMAAEAQHHREGPAGVGPAVERVEQAGEKTPAAIVVRNGAGAGPRHIRDYSADAEKPHAQQHGGPLLLGADYSPHQHHERPLRPGFASGESACPAGDGTAVDRQGELLQIDVPVGPPAAELRDGQLQGALAARPVDIGEPGHRVQAGGQQRPAPLGLSAGGGAPFRGPGTGTLTVMGDAGEDIALDAVGNTLRASVDSGENPEFLDVVHCVSILRSAAARTPSQPGSPLYGACGRVFRRSSSGDFLKPN</sequence>
<accession>A0A2I2KV85</accession>